<organism evidence="1 2">
    <name type="scientific">Candidatus Erwinia dacicola</name>
    <dbReference type="NCBI Taxonomy" id="252393"/>
    <lineage>
        <taxon>Bacteria</taxon>
        <taxon>Pseudomonadati</taxon>
        <taxon>Pseudomonadota</taxon>
        <taxon>Gammaproteobacteria</taxon>
        <taxon>Enterobacterales</taxon>
        <taxon>Erwiniaceae</taxon>
        <taxon>Erwinia</taxon>
    </lineage>
</organism>
<dbReference type="Proteomes" id="UP000244334">
    <property type="component" value="Unassembled WGS sequence"/>
</dbReference>
<gene>
    <name evidence="1" type="primary">maeB</name>
    <name evidence="1" type="ORF">ACZ87_03381</name>
</gene>
<dbReference type="Gene3D" id="3.40.50.720">
    <property type="entry name" value="NAD(P)-binding Rossmann-like Domain"/>
    <property type="match status" value="1"/>
</dbReference>
<dbReference type="AlphaFoldDB" id="A0A328TPQ8"/>
<reference evidence="1" key="1">
    <citation type="submission" date="2018-04" db="EMBL/GenBank/DDBJ databases">
        <title>Genomes of the Obligate Erwinia dacicola and Facultative Enterobacter sp. OLF Endosymbionts of the Olive Fruit fly, Bactrocera oleae.</title>
        <authorList>
            <person name="Estes A.M."/>
            <person name="Hearn D.J."/>
            <person name="Agarwal S."/>
            <person name="Pierson E.A."/>
            <person name="Dunning-Hotopp J.C."/>
        </authorList>
    </citation>
    <scope>NUCLEOTIDE SEQUENCE [LARGE SCALE GENOMIC DNA]</scope>
    <source>
        <strain evidence="1">Oroville</strain>
    </source>
</reference>
<evidence type="ECO:0000313" key="1">
    <source>
        <dbReference type="EMBL" id="RAP69824.1"/>
    </source>
</evidence>
<keyword evidence="2" id="KW-1185">Reference proteome</keyword>
<protein>
    <submittedName>
        <fullName evidence="1">NADP-dependent malic enzyme domain protein</fullName>
        <ecNumber evidence="1">1.1.1.40</ecNumber>
    </submittedName>
</protein>
<proteinExistence type="predicted"/>
<dbReference type="SUPFAM" id="SSF51735">
    <property type="entry name" value="NAD(P)-binding Rossmann-fold domains"/>
    <property type="match status" value="1"/>
</dbReference>
<accession>A0A328TPQ8</accession>
<dbReference type="EMBL" id="LJAM02000569">
    <property type="protein sequence ID" value="RAP69824.1"/>
    <property type="molecule type" value="Genomic_DNA"/>
</dbReference>
<dbReference type="EC" id="1.1.1.40" evidence="1"/>
<name>A0A328TPQ8_9GAMM</name>
<comment type="caution">
    <text evidence="1">The sequence shown here is derived from an EMBL/GenBank/DDBJ whole genome shotgun (WGS) entry which is preliminary data.</text>
</comment>
<keyword evidence="1" id="KW-0560">Oxidoreductase</keyword>
<dbReference type="GO" id="GO:0004473">
    <property type="term" value="F:malate dehydrogenase (decarboxylating) (NADP+) activity"/>
    <property type="evidence" value="ECO:0007669"/>
    <property type="project" value="UniProtKB-EC"/>
</dbReference>
<evidence type="ECO:0000313" key="2">
    <source>
        <dbReference type="Proteomes" id="UP000244334"/>
    </source>
</evidence>
<dbReference type="InterPro" id="IPR036291">
    <property type="entry name" value="NAD(P)-bd_dom_sf"/>
</dbReference>
<sequence>MVASAYGNQELSFDPDYLIPKPFDPRLIVQIAPAVAKSAMESGVARRSW</sequence>